<proteinExistence type="predicted"/>
<feature type="transmembrane region" description="Helical" evidence="1">
    <location>
        <begin position="6"/>
        <end position="24"/>
    </location>
</feature>
<organism evidence="3 4">
    <name type="scientific">Colwellia maritima</name>
    <dbReference type="NCBI Taxonomy" id="2912588"/>
    <lineage>
        <taxon>Bacteria</taxon>
        <taxon>Pseudomonadati</taxon>
        <taxon>Pseudomonadota</taxon>
        <taxon>Gammaproteobacteria</taxon>
        <taxon>Alteromonadales</taxon>
        <taxon>Colwelliaceae</taxon>
        <taxon>Colwellia</taxon>
    </lineage>
</organism>
<accession>A0ABS9WW04</accession>
<evidence type="ECO:0000313" key="3">
    <source>
        <dbReference type="EMBL" id="MCI2282112.1"/>
    </source>
</evidence>
<dbReference type="InterPro" id="IPR019617">
    <property type="entry name" value="DUF2489"/>
</dbReference>
<name>A0ABS9WW04_9GAMM</name>
<comment type="caution">
    <text evidence="3">The sequence shown here is derived from an EMBL/GenBank/DDBJ whole genome shotgun (WGS) entry which is preliminary data.</text>
</comment>
<dbReference type="Pfam" id="PF10675">
    <property type="entry name" value="DUF2489"/>
    <property type="match status" value="1"/>
</dbReference>
<evidence type="ECO:0000259" key="2">
    <source>
        <dbReference type="Pfam" id="PF10675"/>
    </source>
</evidence>
<feature type="domain" description="DUF2489" evidence="2">
    <location>
        <begin position="16"/>
        <end position="147"/>
    </location>
</feature>
<gene>
    <name evidence="3" type="ORF">L3081_00240</name>
</gene>
<dbReference type="RefSeq" id="WP_242282688.1">
    <property type="nucleotide sequence ID" value="NZ_JAKKSL010000001.1"/>
</dbReference>
<reference evidence="3" key="1">
    <citation type="submission" date="2022-01" db="EMBL/GenBank/DDBJ databases">
        <title>Colwellia maritima, isolated from seawater.</title>
        <authorList>
            <person name="Kristyanto S."/>
            <person name="Jung J."/>
            <person name="Jeon C.O."/>
        </authorList>
    </citation>
    <scope>NUCLEOTIDE SEQUENCE</scope>
    <source>
        <strain evidence="3">MSW7</strain>
    </source>
</reference>
<evidence type="ECO:0000256" key="1">
    <source>
        <dbReference type="SAM" id="Phobius"/>
    </source>
</evidence>
<protein>
    <submittedName>
        <fullName evidence="3">DUF2489 domain-containing protein</fullName>
    </submittedName>
</protein>
<keyword evidence="1" id="KW-0472">Membrane</keyword>
<keyword evidence="4" id="KW-1185">Reference proteome</keyword>
<dbReference type="EMBL" id="JAKKSL010000001">
    <property type="protein sequence ID" value="MCI2282112.1"/>
    <property type="molecule type" value="Genomic_DNA"/>
</dbReference>
<keyword evidence="1" id="KW-0812">Transmembrane</keyword>
<sequence length="162" mass="18772">MNDYWLIALVLAVIIIASLAFYAGKLLRQVSAQKLAQQQAELAHQKGLAKHDLKVFSSVKIIVRAMKEEQCDYSEGCWRLAVLLDSLKLSSELAQQFPAIFALYNEIKHLSILESRKQLAKKQRMKEDYQRMTVEAKLRNEIVIELDLLQQYFTERMSILKE</sequence>
<keyword evidence="1" id="KW-1133">Transmembrane helix</keyword>
<evidence type="ECO:0000313" key="4">
    <source>
        <dbReference type="Proteomes" id="UP001139646"/>
    </source>
</evidence>
<dbReference type="Proteomes" id="UP001139646">
    <property type="component" value="Unassembled WGS sequence"/>
</dbReference>